<organism evidence="2 3">
    <name type="scientific">Paraburkholderia silvatlantica</name>
    <dbReference type="NCBI Taxonomy" id="321895"/>
    <lineage>
        <taxon>Bacteria</taxon>
        <taxon>Pseudomonadati</taxon>
        <taxon>Pseudomonadota</taxon>
        <taxon>Betaproteobacteria</taxon>
        <taxon>Burkholderiales</taxon>
        <taxon>Burkholderiaceae</taxon>
        <taxon>Paraburkholderia</taxon>
    </lineage>
</organism>
<dbReference type="SMART" id="SM00530">
    <property type="entry name" value="HTH_XRE"/>
    <property type="match status" value="1"/>
</dbReference>
<proteinExistence type="predicted"/>
<comment type="caution">
    <text evidence="2">The sequence shown here is derived from an EMBL/GenBank/DDBJ whole genome shotgun (WGS) entry which is preliminary data.</text>
</comment>
<dbReference type="InterPro" id="IPR001387">
    <property type="entry name" value="Cro/C1-type_HTH"/>
</dbReference>
<sequence>MSNENPQLSIFPVRLKQERRRLGMNQADFGSAGGVLKQAQSNYEKGLRYPDASYLAGIAQAGVDVLYLLTGRASHPDTLALEQDEERLLAGYRELKSREKRGVLALVAAMTADPGSETDTGEAGPG</sequence>
<dbReference type="SUPFAM" id="SSF47413">
    <property type="entry name" value="lambda repressor-like DNA-binding domains"/>
    <property type="match status" value="1"/>
</dbReference>
<feature type="domain" description="HTH cro/C1-type" evidence="1">
    <location>
        <begin position="15"/>
        <end position="68"/>
    </location>
</feature>
<evidence type="ECO:0000259" key="1">
    <source>
        <dbReference type="PROSITE" id="PS50943"/>
    </source>
</evidence>
<dbReference type="PROSITE" id="PS50943">
    <property type="entry name" value="HTH_CROC1"/>
    <property type="match status" value="1"/>
</dbReference>
<gene>
    <name evidence="2" type="ORF">FHX59_007215</name>
</gene>
<dbReference type="Proteomes" id="UP000533533">
    <property type="component" value="Unassembled WGS sequence"/>
</dbReference>
<dbReference type="Gene3D" id="1.10.260.40">
    <property type="entry name" value="lambda repressor-like DNA-binding domains"/>
    <property type="match status" value="1"/>
</dbReference>
<evidence type="ECO:0000313" key="2">
    <source>
        <dbReference type="EMBL" id="MBB2932727.1"/>
    </source>
</evidence>
<dbReference type="CDD" id="cd00093">
    <property type="entry name" value="HTH_XRE"/>
    <property type="match status" value="1"/>
</dbReference>
<protein>
    <submittedName>
        <fullName evidence="2">Transcriptional regulator with XRE-family HTH domain</fullName>
    </submittedName>
</protein>
<evidence type="ECO:0000313" key="3">
    <source>
        <dbReference type="Proteomes" id="UP000533533"/>
    </source>
</evidence>
<dbReference type="RefSeq" id="WP_243413439.1">
    <property type="nucleotide sequence ID" value="NZ_JACHVZ010000031.1"/>
</dbReference>
<dbReference type="EMBL" id="JACHVZ010000031">
    <property type="protein sequence ID" value="MBB2932727.1"/>
    <property type="molecule type" value="Genomic_DNA"/>
</dbReference>
<accession>A0ABR6FZ67</accession>
<name>A0ABR6FZ67_9BURK</name>
<keyword evidence="3" id="KW-1185">Reference proteome</keyword>
<dbReference type="InterPro" id="IPR010982">
    <property type="entry name" value="Lambda_DNA-bd_dom_sf"/>
</dbReference>
<reference evidence="2 3" key="1">
    <citation type="submission" date="2020-08" db="EMBL/GenBank/DDBJ databases">
        <title>Genomic Encyclopedia of Type Strains, Phase IV (KMG-V): Genome sequencing to study the core and pangenomes of soil and plant-associated prokaryotes.</title>
        <authorList>
            <person name="Whitman W."/>
        </authorList>
    </citation>
    <scope>NUCLEOTIDE SEQUENCE [LARGE SCALE GENOMIC DNA]</scope>
    <source>
        <strain evidence="2 3">SRMrh-85</strain>
    </source>
</reference>